<dbReference type="SMART" id="SM00408">
    <property type="entry name" value="IGc2"/>
    <property type="match status" value="7"/>
</dbReference>
<feature type="domain" description="Ig-like" evidence="6">
    <location>
        <begin position="16"/>
        <end position="92"/>
    </location>
</feature>
<evidence type="ECO:0000256" key="4">
    <source>
        <dbReference type="SAM" id="Phobius"/>
    </source>
</evidence>
<feature type="region of interest" description="Disordered" evidence="3">
    <location>
        <begin position="686"/>
        <end position="736"/>
    </location>
</feature>
<evidence type="ECO:0000256" key="2">
    <source>
        <dbReference type="ARBA" id="ARBA00023157"/>
    </source>
</evidence>
<evidence type="ECO:0000256" key="1">
    <source>
        <dbReference type="ARBA" id="ARBA00022729"/>
    </source>
</evidence>
<name>A0AAV6FUC3_9TELE</name>
<dbReference type="PANTHER" id="PTHR11481">
    <property type="entry name" value="IMMUNOGLOBULIN FC RECEPTOR"/>
    <property type="match status" value="1"/>
</dbReference>
<keyword evidence="1 5" id="KW-0732">Signal</keyword>
<comment type="caution">
    <text evidence="7">The sequence shown here is derived from an EMBL/GenBank/DDBJ whole genome shotgun (WGS) entry which is preliminary data.</text>
</comment>
<dbReference type="InterPro" id="IPR036179">
    <property type="entry name" value="Ig-like_dom_sf"/>
</dbReference>
<dbReference type="InterPro" id="IPR003598">
    <property type="entry name" value="Ig_sub2"/>
</dbReference>
<reference evidence="7" key="1">
    <citation type="submission" date="2020-10" db="EMBL/GenBank/DDBJ databases">
        <title>Chromosome-scale genome assembly of the Allis shad, Alosa alosa.</title>
        <authorList>
            <person name="Margot Z."/>
            <person name="Christophe K."/>
            <person name="Cabau C."/>
            <person name="Louis A."/>
            <person name="Berthelot C."/>
            <person name="Parey E."/>
            <person name="Roest Crollius H."/>
            <person name="Montfort J."/>
            <person name="Robinson-Rechavi M."/>
            <person name="Bucao C."/>
            <person name="Bouchez O."/>
            <person name="Gislard M."/>
            <person name="Lluch J."/>
            <person name="Milhes M."/>
            <person name="Lampietro C."/>
            <person name="Lopez Roques C."/>
            <person name="Donnadieu C."/>
            <person name="Braasch I."/>
            <person name="Desvignes T."/>
            <person name="Postlethwait J."/>
            <person name="Bobe J."/>
            <person name="Guiguen Y."/>
        </authorList>
    </citation>
    <scope>NUCLEOTIDE SEQUENCE</scope>
    <source>
        <strain evidence="7">M-15738</strain>
        <tissue evidence="7">Blood</tissue>
    </source>
</reference>
<feature type="transmembrane region" description="Helical" evidence="4">
    <location>
        <begin position="654"/>
        <end position="678"/>
    </location>
</feature>
<feature type="domain" description="Ig-like" evidence="6">
    <location>
        <begin position="296"/>
        <end position="381"/>
    </location>
</feature>
<evidence type="ECO:0000313" key="7">
    <source>
        <dbReference type="EMBL" id="KAG5266429.1"/>
    </source>
</evidence>
<dbReference type="GO" id="GO:0007166">
    <property type="term" value="P:cell surface receptor signaling pathway"/>
    <property type="evidence" value="ECO:0007669"/>
    <property type="project" value="TreeGrafter"/>
</dbReference>
<dbReference type="PANTHER" id="PTHR11481:SF64">
    <property type="entry name" value="FC RECEPTOR-LIKE PROTEIN 4"/>
    <property type="match status" value="1"/>
</dbReference>
<dbReference type="Proteomes" id="UP000823561">
    <property type="component" value="Chromosome 18"/>
</dbReference>
<dbReference type="EMBL" id="JADWDJ010000018">
    <property type="protein sequence ID" value="KAG5266429.1"/>
    <property type="molecule type" value="Genomic_DNA"/>
</dbReference>
<feature type="domain" description="Ig-like" evidence="6">
    <location>
        <begin position="389"/>
        <end position="473"/>
    </location>
</feature>
<sequence>MTVLLISVVCIPIALPTARVTVKPNTPVFTGEEVTLKCEIEPESVWTYKWFEGSSSRPLSKPDTSTLTIRAAAKLDENLYWCQGEIRGRAVSSHMSRSVYVFVKERPKAAVTLTPASRDVFRGDSVTLRCDIPEGRNTDWDYSWYFNRNPISPVASSQEHSISSAEYHNSGGYTCRGVQRRTTQSSDISDLVTLTVSERPKAVVFLSPSWSPVFSGESVTLTCSIQGESPSDWRHSWYRGGQQVHPQRGRSDSSEYRLQSVQEAHRGVYSCQGSRRRDERVSSKSDDLTLTVSKRPKAAVTLTPVSTEVFRGDSVTLRCEIPEGGNTDWDYSWYFDRNPNSPLVTAQQYSISFAADHHSGDYTCRGTQRATTQSSENSNVVKLTVTARPAATLTMTPQSPVFTGESVTLSCDIKSYSGWTYKWFKDKSINVVSTGSTFTLKEVSESHCGEYWCQGERRERPTSSQSSSKTTIEVKAPKPKLTLSPGHQLSTGESVTLRCELGVPSGLVFYWYRHTQISDPVAQTDGNSCNISSGNVSDGGQYWCRAGRGDPVFYTQYSDAAEIKFTDGDVILESPVHPVTEGDPLTLHCRYRHQPSNISADFYKDGTHLQTSTTGEMTIPAVSKSHEGLYKCRNLERGESPEGWVTVRDAGSSMLVVAVGVVMGLLVAFALVISLVLLHRSFKVKSSGTMKRNPDQKHQTTEHNSDPDQRTNQISDPDQRNQNQSQSAGRQGAQSEYMPLQKRCTDDYETLTPLYMPLQKGATDVYETIKSSKDYQEDYEEGYDDVDVTDI</sequence>
<gene>
    <name evidence="7" type="ORF">AALO_G00231970</name>
</gene>
<feature type="signal peptide" evidence="5">
    <location>
        <begin position="1"/>
        <end position="18"/>
    </location>
</feature>
<evidence type="ECO:0000313" key="8">
    <source>
        <dbReference type="Proteomes" id="UP000823561"/>
    </source>
</evidence>
<dbReference type="GO" id="GO:0009897">
    <property type="term" value="C:external side of plasma membrane"/>
    <property type="evidence" value="ECO:0007669"/>
    <property type="project" value="TreeGrafter"/>
</dbReference>
<dbReference type="Pfam" id="PF13927">
    <property type="entry name" value="Ig_3"/>
    <property type="match status" value="4"/>
</dbReference>
<evidence type="ECO:0000256" key="5">
    <source>
        <dbReference type="SAM" id="SignalP"/>
    </source>
</evidence>
<organism evidence="7 8">
    <name type="scientific">Alosa alosa</name>
    <name type="common">allis shad</name>
    <dbReference type="NCBI Taxonomy" id="278164"/>
    <lineage>
        <taxon>Eukaryota</taxon>
        <taxon>Metazoa</taxon>
        <taxon>Chordata</taxon>
        <taxon>Craniata</taxon>
        <taxon>Vertebrata</taxon>
        <taxon>Euteleostomi</taxon>
        <taxon>Actinopterygii</taxon>
        <taxon>Neopterygii</taxon>
        <taxon>Teleostei</taxon>
        <taxon>Clupei</taxon>
        <taxon>Clupeiformes</taxon>
        <taxon>Clupeoidei</taxon>
        <taxon>Clupeidae</taxon>
        <taxon>Alosa</taxon>
    </lineage>
</organism>
<protein>
    <recommendedName>
        <fullName evidence="6">Ig-like domain-containing protein</fullName>
    </recommendedName>
</protein>
<evidence type="ECO:0000256" key="3">
    <source>
        <dbReference type="SAM" id="MobiDB-lite"/>
    </source>
</evidence>
<dbReference type="Gene3D" id="2.60.40.10">
    <property type="entry name" value="Immunoglobulins"/>
    <property type="match status" value="7"/>
</dbReference>
<dbReference type="InterPro" id="IPR007110">
    <property type="entry name" value="Ig-like_dom"/>
</dbReference>
<dbReference type="Pfam" id="PF13895">
    <property type="entry name" value="Ig_2"/>
    <property type="match status" value="3"/>
</dbReference>
<feature type="region of interest" description="Disordered" evidence="3">
    <location>
        <begin position="770"/>
        <end position="791"/>
    </location>
</feature>
<keyword evidence="4" id="KW-0472">Membrane</keyword>
<keyword evidence="4" id="KW-0812">Transmembrane</keyword>
<keyword evidence="2" id="KW-1015">Disulfide bond</keyword>
<keyword evidence="8" id="KW-1185">Reference proteome</keyword>
<feature type="domain" description="Ig-like" evidence="6">
    <location>
        <begin position="200"/>
        <end position="289"/>
    </location>
</feature>
<feature type="compositionally biased region" description="Low complexity" evidence="3">
    <location>
        <begin position="720"/>
        <end position="734"/>
    </location>
</feature>
<dbReference type="PROSITE" id="PS50835">
    <property type="entry name" value="IG_LIKE"/>
    <property type="match status" value="7"/>
</dbReference>
<dbReference type="InterPro" id="IPR013783">
    <property type="entry name" value="Ig-like_fold"/>
</dbReference>
<dbReference type="GO" id="GO:0004888">
    <property type="term" value="F:transmembrane signaling receptor activity"/>
    <property type="evidence" value="ECO:0007669"/>
    <property type="project" value="TreeGrafter"/>
</dbReference>
<evidence type="ECO:0000259" key="6">
    <source>
        <dbReference type="PROSITE" id="PS50835"/>
    </source>
</evidence>
<feature type="compositionally biased region" description="Acidic residues" evidence="3">
    <location>
        <begin position="777"/>
        <end position="791"/>
    </location>
</feature>
<dbReference type="GO" id="GO:0006955">
    <property type="term" value="P:immune response"/>
    <property type="evidence" value="ECO:0007669"/>
    <property type="project" value="TreeGrafter"/>
</dbReference>
<feature type="domain" description="Ig-like" evidence="6">
    <location>
        <begin position="107"/>
        <end position="189"/>
    </location>
</feature>
<feature type="chain" id="PRO_5043619145" description="Ig-like domain-containing protein" evidence="5">
    <location>
        <begin position="19"/>
        <end position="791"/>
    </location>
</feature>
<dbReference type="AlphaFoldDB" id="A0AAV6FUC3"/>
<accession>A0AAV6FUC3</accession>
<dbReference type="InterPro" id="IPR050488">
    <property type="entry name" value="Ig_Fc_receptor"/>
</dbReference>
<dbReference type="InterPro" id="IPR003599">
    <property type="entry name" value="Ig_sub"/>
</dbReference>
<feature type="domain" description="Ig-like" evidence="6">
    <location>
        <begin position="568"/>
        <end position="633"/>
    </location>
</feature>
<feature type="compositionally biased region" description="Basic and acidic residues" evidence="3">
    <location>
        <begin position="692"/>
        <end position="709"/>
    </location>
</feature>
<dbReference type="SMART" id="SM00409">
    <property type="entry name" value="IG"/>
    <property type="match status" value="7"/>
</dbReference>
<dbReference type="SUPFAM" id="SSF48726">
    <property type="entry name" value="Immunoglobulin"/>
    <property type="match status" value="7"/>
</dbReference>
<feature type="domain" description="Ig-like" evidence="6">
    <location>
        <begin position="479"/>
        <end position="566"/>
    </location>
</feature>
<proteinExistence type="predicted"/>
<keyword evidence="4" id="KW-1133">Transmembrane helix</keyword>